<dbReference type="Proteomes" id="UP001062738">
    <property type="component" value="Unassembled WGS sequence"/>
</dbReference>
<evidence type="ECO:0000259" key="1">
    <source>
        <dbReference type="Pfam" id="PF15919"/>
    </source>
</evidence>
<sequence length="129" mass="15019">MQDTYIFPAIFHLEDDNSYWVEFPNFPLANTQGEDLEDALYMAKDCLAGYISYMEEEGQNIPKATIPYTKKIGKNSFVQLIEVYLPPYRDEYLNKMERKNVTIPRWLNQIAKKKNINCSAILVSALKNN</sequence>
<dbReference type="InterPro" id="IPR035069">
    <property type="entry name" value="TTHA1013/TTHA0281-like"/>
</dbReference>
<accession>A0ABT4DJS9</accession>
<proteinExistence type="predicted"/>
<feature type="domain" description="HicB-like antitoxin of toxin-antitoxin system" evidence="1">
    <location>
        <begin position="7"/>
        <end position="108"/>
    </location>
</feature>
<protein>
    <submittedName>
        <fullName evidence="2">Type II toxin-antitoxin system HicB family antitoxin</fullName>
    </submittedName>
</protein>
<reference evidence="2" key="1">
    <citation type="submission" date="2022-09" db="EMBL/GenBank/DDBJ databases">
        <authorList>
            <person name="Zoaiter M."/>
        </authorList>
    </citation>
    <scope>NUCLEOTIDE SEQUENCE</scope>
    <source>
        <strain evidence="2">DSM 19848</strain>
    </source>
</reference>
<dbReference type="EMBL" id="JAOXXL010000004">
    <property type="protein sequence ID" value="MCY7007519.1"/>
    <property type="molecule type" value="Genomic_DNA"/>
</dbReference>
<dbReference type="RefSeq" id="WP_265151705.1">
    <property type="nucleotide sequence ID" value="NZ_JAOXXL010000004.1"/>
</dbReference>
<organism evidence="2 3">
    <name type="scientific">Fusobacterium simiae</name>
    <dbReference type="NCBI Taxonomy" id="855"/>
    <lineage>
        <taxon>Bacteria</taxon>
        <taxon>Fusobacteriati</taxon>
        <taxon>Fusobacteriota</taxon>
        <taxon>Fusobacteriia</taxon>
        <taxon>Fusobacteriales</taxon>
        <taxon>Fusobacteriaceae</taxon>
        <taxon>Fusobacterium</taxon>
    </lineage>
</organism>
<name>A0ABT4DJS9_FUSSI</name>
<evidence type="ECO:0000313" key="2">
    <source>
        <dbReference type="EMBL" id="MCY7007519.1"/>
    </source>
</evidence>
<dbReference type="SUPFAM" id="SSF143100">
    <property type="entry name" value="TTHA1013/TTHA0281-like"/>
    <property type="match status" value="1"/>
</dbReference>
<dbReference type="InterPro" id="IPR031807">
    <property type="entry name" value="HicB-like"/>
</dbReference>
<gene>
    <name evidence="2" type="ORF">OCK72_02500</name>
</gene>
<comment type="caution">
    <text evidence="2">The sequence shown here is derived from an EMBL/GenBank/DDBJ whole genome shotgun (WGS) entry which is preliminary data.</text>
</comment>
<evidence type="ECO:0000313" key="3">
    <source>
        <dbReference type="Proteomes" id="UP001062738"/>
    </source>
</evidence>
<keyword evidence="3" id="KW-1185">Reference proteome</keyword>
<dbReference type="Pfam" id="PF15919">
    <property type="entry name" value="HicB_lk_antitox"/>
    <property type="match status" value="1"/>
</dbReference>
<dbReference type="Gene3D" id="3.30.160.250">
    <property type="match status" value="1"/>
</dbReference>